<name>G0MU51_CAEBE</name>
<proteinExistence type="predicted"/>
<evidence type="ECO:0000313" key="1">
    <source>
        <dbReference type="EMBL" id="EGT44066.1"/>
    </source>
</evidence>
<dbReference type="AlphaFoldDB" id="G0MU51"/>
<dbReference type="InParanoid" id="G0MU51"/>
<accession>G0MU51</accession>
<dbReference type="HOGENOM" id="CLU_3144223_0_0_1"/>
<keyword evidence="2" id="KW-1185">Reference proteome</keyword>
<organism evidence="2">
    <name type="scientific">Caenorhabditis brenneri</name>
    <name type="common">Nematode worm</name>
    <dbReference type="NCBI Taxonomy" id="135651"/>
    <lineage>
        <taxon>Eukaryota</taxon>
        <taxon>Metazoa</taxon>
        <taxon>Ecdysozoa</taxon>
        <taxon>Nematoda</taxon>
        <taxon>Chromadorea</taxon>
        <taxon>Rhabditida</taxon>
        <taxon>Rhabditina</taxon>
        <taxon>Rhabditomorpha</taxon>
        <taxon>Rhabditoidea</taxon>
        <taxon>Rhabditidae</taxon>
        <taxon>Peloderinae</taxon>
        <taxon>Caenorhabditis</taxon>
    </lineage>
</organism>
<gene>
    <name evidence="1" type="ORF">CAEBREN_21013</name>
</gene>
<protein>
    <submittedName>
        <fullName evidence="1">Uncharacterized protein</fullName>
    </submittedName>
</protein>
<evidence type="ECO:0000313" key="2">
    <source>
        <dbReference type="Proteomes" id="UP000008068"/>
    </source>
</evidence>
<dbReference type="Proteomes" id="UP000008068">
    <property type="component" value="Unassembled WGS sequence"/>
</dbReference>
<dbReference type="EMBL" id="GL379812">
    <property type="protein sequence ID" value="EGT44066.1"/>
    <property type="molecule type" value="Genomic_DNA"/>
</dbReference>
<reference evidence="2" key="1">
    <citation type="submission" date="2011-07" db="EMBL/GenBank/DDBJ databases">
        <authorList>
            <consortium name="Caenorhabditis brenneri Sequencing and Analysis Consortium"/>
            <person name="Wilson R.K."/>
        </authorList>
    </citation>
    <scope>NUCLEOTIDE SEQUENCE [LARGE SCALE GENOMIC DNA]</scope>
    <source>
        <strain evidence="2">PB2801</strain>
    </source>
</reference>
<sequence length="49" mass="6076">MTIWVQKFSKKIFFEIFFQKCYQSFKVNMTLFLSIFQSFRPFMSHRKGP</sequence>